<dbReference type="EMBL" id="CABPSO010000033">
    <property type="protein sequence ID" value="VVE74133.1"/>
    <property type="molecule type" value="Genomic_DNA"/>
</dbReference>
<keyword evidence="2" id="KW-1185">Reference proteome</keyword>
<protein>
    <submittedName>
        <fullName evidence="1">Uncharacterized protein</fullName>
    </submittedName>
</protein>
<sequence length="35" mass="4027">MLVWKAMPSITLMMSTILFELLEIPSMVSPTWLDT</sequence>
<comment type="caution">
    <text evidence="1">The sequence shown here is derived from an EMBL/GenBank/DDBJ whole genome shotgun (WGS) entry which is preliminary data.</text>
</comment>
<reference evidence="1 2" key="1">
    <citation type="submission" date="2019-08" db="EMBL/GenBank/DDBJ databases">
        <authorList>
            <person name="Peeters C."/>
        </authorList>
    </citation>
    <scope>NUCLEOTIDE SEQUENCE [LARGE SCALE GENOMIC DNA]</scope>
    <source>
        <strain evidence="1 2">LMG 31119</strain>
    </source>
</reference>
<evidence type="ECO:0000313" key="2">
    <source>
        <dbReference type="Proteomes" id="UP000361468"/>
    </source>
</evidence>
<gene>
    <name evidence="1" type="ORF">PPN31119_04740</name>
</gene>
<accession>A0ABY6WQR1</accession>
<name>A0ABY6WQR1_9BURK</name>
<evidence type="ECO:0000313" key="1">
    <source>
        <dbReference type="EMBL" id="VVE74133.1"/>
    </source>
</evidence>
<dbReference type="Proteomes" id="UP000361468">
    <property type="component" value="Unassembled WGS sequence"/>
</dbReference>
<organism evidence="1 2">
    <name type="scientific">Pandoraea pnomenusa</name>
    <dbReference type="NCBI Taxonomy" id="93220"/>
    <lineage>
        <taxon>Bacteria</taxon>
        <taxon>Pseudomonadati</taxon>
        <taxon>Pseudomonadota</taxon>
        <taxon>Betaproteobacteria</taxon>
        <taxon>Burkholderiales</taxon>
        <taxon>Burkholderiaceae</taxon>
        <taxon>Pandoraea</taxon>
    </lineage>
</organism>
<proteinExistence type="predicted"/>